<reference evidence="1 2" key="1">
    <citation type="journal article" date="2014" name="BMC Genomics">
        <title>Architecture and functions of a multipartite genome of the methylotrophic bacterium Paracoccus aminophilus JCM 7686, containing primary and secondary chromids.</title>
        <authorList>
            <person name="Dziewit L."/>
            <person name="Czarnecki J."/>
            <person name="Wibberg D."/>
            <person name="Radlinska M."/>
            <person name="Mrozek P."/>
            <person name="Szymczak M."/>
            <person name="Schluter A."/>
            <person name="Puhler A."/>
            <person name="Bartosik D."/>
        </authorList>
    </citation>
    <scope>NUCLEOTIDE SEQUENCE [LARGE SCALE GENOMIC DNA]</scope>
    <source>
        <strain evidence="1">JCM 7686</strain>
    </source>
</reference>
<dbReference type="AlphaFoldDB" id="S5XLN9"/>
<dbReference type="PATRIC" id="fig|1367847.3.peg.982"/>
<dbReference type="OrthoDB" id="7775772at2"/>
<sequence>MNARTATDTGLSACRLHEIHDCLALALDASEHDRGYTEAEAEARGYVRAALRQTLKLMEVQQ</sequence>
<evidence type="ECO:0000313" key="2">
    <source>
        <dbReference type="Proteomes" id="UP000015480"/>
    </source>
</evidence>
<name>S5XLN9_PARAH</name>
<keyword evidence="2" id="KW-1185">Reference proteome</keyword>
<dbReference type="HOGENOM" id="CLU_2900069_0_0_5"/>
<dbReference type="eggNOG" id="ENOG50313RD">
    <property type="taxonomic scope" value="Bacteria"/>
</dbReference>
<organism evidence="1 2">
    <name type="scientific">Paracoccus aminophilus JCM 7686</name>
    <dbReference type="NCBI Taxonomy" id="1367847"/>
    <lineage>
        <taxon>Bacteria</taxon>
        <taxon>Pseudomonadati</taxon>
        <taxon>Pseudomonadota</taxon>
        <taxon>Alphaproteobacteria</taxon>
        <taxon>Rhodobacterales</taxon>
        <taxon>Paracoccaceae</taxon>
        <taxon>Paracoccus</taxon>
    </lineage>
</organism>
<dbReference type="KEGG" id="pami:JCM7686_1020"/>
<dbReference type="EMBL" id="CP006650">
    <property type="protein sequence ID" value="AGT08129.1"/>
    <property type="molecule type" value="Genomic_DNA"/>
</dbReference>
<dbReference type="Proteomes" id="UP000015480">
    <property type="component" value="Chromosome"/>
</dbReference>
<dbReference type="RefSeq" id="WP_020949767.1">
    <property type="nucleotide sequence ID" value="NC_022041.1"/>
</dbReference>
<dbReference type="STRING" id="1367847.JCM7686_1020"/>
<evidence type="ECO:0000313" key="1">
    <source>
        <dbReference type="EMBL" id="AGT08129.1"/>
    </source>
</evidence>
<gene>
    <name evidence="1" type="ORF">JCM7686_1020</name>
</gene>
<accession>S5XLN9</accession>
<proteinExistence type="predicted"/>
<protein>
    <submittedName>
        <fullName evidence="1">Uncharacterized protein</fullName>
    </submittedName>
</protein>